<dbReference type="Pfam" id="PF02992">
    <property type="entry name" value="Transposase_21"/>
    <property type="match status" value="1"/>
</dbReference>
<evidence type="ECO:0000313" key="2">
    <source>
        <dbReference type="EMBL" id="PLW34395.1"/>
    </source>
</evidence>
<name>A0A2N5U9H5_9BASI</name>
<accession>A0A2N5U9H5</accession>
<feature type="region of interest" description="Disordered" evidence="1">
    <location>
        <begin position="97"/>
        <end position="119"/>
    </location>
</feature>
<evidence type="ECO:0000256" key="1">
    <source>
        <dbReference type="SAM" id="MobiDB-lite"/>
    </source>
</evidence>
<sequence length="1079" mass="122469">MALGARAVCTCTSHGCSTQTYSEDGVIKHGQRIAPTARTAHRLQDQRNNLMVQSAAAISGFRQPAPAPSDPSPRSVVNDTDLLESFADLSLSLNARPSASNSKTRLDSSTEDFDDKPNVEHLENMPHYYDCSRFRLDFINKNPAELLVNLKTSLFYVTQQISLTASAYLLRLDCQLIELVATHGLDQTSQPRVLTYSERKTLDSFPRDPATIIRHLAIDPDLHFLLCCPRCFAMYPILAAPEQCVHSEFRKPGEHLDEFKNQSDNDEDPGSSTERDSSHADEDHHQLCGATLFYECRRTRQPIRRFAFHSLNSWLARFFSRPGIEDVLEETANASCLPFNDMADMSDIHHSRLWKEFLGPNGEQFSAHSGNLIFGMFVDGINPYGNRQAGKHASVTFMILVCLSLPVGLRYLPENVFLVGIAPGPKEPSLEQTNQILRPLVEQLKLLWNPGVYLSQTCQHPEGRLIRAALLPFFADLPALRRSLGFAGHNAKQMCSYCLIDKKDIKNFNKQTWPLRNLVDHQYWANQSREAPNAKAKKQILSDHGVRYSVLLELSYWNIVDYHVVDAMHNLLLGIFKWHCQRFWLMSDVADEEEPPPVSSRELDQLLKDSLKSTIPEPERSSTPFPEESELGIPFAEMLFGSNTGTSDTEFELGKDWDGEWIPPSTGQVILDKDSLSAINRHFKKLHIPSWIGRAIPALGKASFGRLKADEWRNLFSIQLPLVLPAVWEDGNLANQSLLENFAHLVSFVNIALKRTINKELIDKYRYHLQEYMKSSMLLFPDSPVAPNHHMAFHLPDGLENLGPCRAWWSFSMERMMGTVLKATRNNILGQMEITCLTNFYRIGNIRALLDNPNFPATVTPFIREVKSLYNPIPSTHHTQTKNRMNLDDHLFKGLIARMNEMFPLVNRTWISSDKWDRIKSRNSNKFAPLNSRVLKIPNLVNDKIVFSSVATSQNNCVVALKPNTHGLNFGIIELIFQHSRIDSLDKEASTDTWLSIKPLIPAPLSVGRLYRQLEKYDQLGVTLRKIDKSSTSSIIHSTEILSHCAWTRYKPKSLAEKNTNQSTRKTDEEYIALVCLDR</sequence>
<comment type="caution">
    <text evidence="2">The sequence shown here is derived from an EMBL/GenBank/DDBJ whole genome shotgun (WGS) entry which is preliminary data.</text>
</comment>
<proteinExistence type="predicted"/>
<dbReference type="AlphaFoldDB" id="A0A2N5U9H5"/>
<dbReference type="EMBL" id="PGCI01000198">
    <property type="protein sequence ID" value="PLW34395.1"/>
    <property type="molecule type" value="Genomic_DNA"/>
</dbReference>
<dbReference type="PANTHER" id="PTHR46579:SF2">
    <property type="entry name" value="C2H2-TYPE DOMAIN-CONTAINING PROTEIN"/>
    <property type="match status" value="1"/>
</dbReference>
<evidence type="ECO:0000313" key="3">
    <source>
        <dbReference type="Proteomes" id="UP000235392"/>
    </source>
</evidence>
<protein>
    <submittedName>
        <fullName evidence="2">Uncharacterized protein</fullName>
    </submittedName>
</protein>
<feature type="region of interest" description="Disordered" evidence="1">
    <location>
        <begin position="256"/>
        <end position="283"/>
    </location>
</feature>
<dbReference type="PANTHER" id="PTHR46579">
    <property type="entry name" value="F5/8 TYPE C DOMAIN-CONTAINING PROTEIN-RELATED"/>
    <property type="match status" value="1"/>
</dbReference>
<feature type="compositionally biased region" description="Basic and acidic residues" evidence="1">
    <location>
        <begin position="273"/>
        <end position="283"/>
    </location>
</feature>
<gene>
    <name evidence="2" type="ORF">PCASD_14296</name>
</gene>
<dbReference type="InterPro" id="IPR004242">
    <property type="entry name" value="Transposase_21"/>
</dbReference>
<dbReference type="Proteomes" id="UP000235392">
    <property type="component" value="Unassembled WGS sequence"/>
</dbReference>
<reference evidence="2 3" key="1">
    <citation type="submission" date="2017-11" db="EMBL/GenBank/DDBJ databases">
        <title>De novo assembly and phasing of dikaryotic genomes from two isolates of Puccinia coronata f. sp. avenae, the causal agent of oat crown rust.</title>
        <authorList>
            <person name="Miller M.E."/>
            <person name="Zhang Y."/>
            <person name="Omidvar V."/>
            <person name="Sperschneider J."/>
            <person name="Schwessinger B."/>
            <person name="Raley C."/>
            <person name="Palmer J.M."/>
            <person name="Garnica D."/>
            <person name="Upadhyaya N."/>
            <person name="Rathjen J."/>
            <person name="Taylor J.M."/>
            <person name="Park R.F."/>
            <person name="Dodds P.N."/>
            <person name="Hirsch C.D."/>
            <person name="Kianian S.F."/>
            <person name="Figueroa M."/>
        </authorList>
    </citation>
    <scope>NUCLEOTIDE SEQUENCE [LARGE SCALE GENOMIC DNA]</scope>
    <source>
        <strain evidence="2">12SD80</strain>
    </source>
</reference>
<organism evidence="2 3">
    <name type="scientific">Puccinia coronata f. sp. avenae</name>
    <dbReference type="NCBI Taxonomy" id="200324"/>
    <lineage>
        <taxon>Eukaryota</taxon>
        <taxon>Fungi</taxon>
        <taxon>Dikarya</taxon>
        <taxon>Basidiomycota</taxon>
        <taxon>Pucciniomycotina</taxon>
        <taxon>Pucciniomycetes</taxon>
        <taxon>Pucciniales</taxon>
        <taxon>Pucciniaceae</taxon>
        <taxon>Puccinia</taxon>
    </lineage>
</organism>